<evidence type="ECO:0000313" key="2">
    <source>
        <dbReference type="Proteomes" id="UP001285263"/>
    </source>
</evidence>
<reference evidence="1 2" key="1">
    <citation type="submission" date="2023-11" db="EMBL/GenBank/DDBJ databases">
        <title>Paucibacter sp. nov., isolated from fresh soil in Korea.</title>
        <authorList>
            <person name="Le N.T.T."/>
        </authorList>
    </citation>
    <scope>NUCLEOTIDE SEQUENCE [LARGE SCALE GENOMIC DNA]</scope>
    <source>
        <strain evidence="1 2">R3-3</strain>
    </source>
</reference>
<proteinExistence type="predicted"/>
<organism evidence="1 2">
    <name type="scientific">Roseateles agri</name>
    <dbReference type="NCBI Taxonomy" id="3098619"/>
    <lineage>
        <taxon>Bacteria</taxon>
        <taxon>Pseudomonadati</taxon>
        <taxon>Pseudomonadota</taxon>
        <taxon>Betaproteobacteria</taxon>
        <taxon>Burkholderiales</taxon>
        <taxon>Sphaerotilaceae</taxon>
        <taxon>Roseateles</taxon>
    </lineage>
</organism>
<dbReference type="EMBL" id="JAXCLA010000015">
    <property type="protein sequence ID" value="MDY0749152.1"/>
    <property type="molecule type" value="Genomic_DNA"/>
</dbReference>
<comment type="caution">
    <text evidence="1">The sequence shown here is derived from an EMBL/GenBank/DDBJ whole genome shotgun (WGS) entry which is preliminary data.</text>
</comment>
<name>A0ABU5DS57_9BURK</name>
<sequence length="174" mass="19918">MGNLSEQWSGSNGWAINHLLIDGLERLIRDLQKLETTGFGEEICLQVREALHKLSTTQAAPTGASFAPEITNEGGRFHQRYIEWNGNLQNKSLEAVHSRNKLIGELYFWRERMISKLHSGRRQFKVFATDDDFEIVEGVYKQLGTVVAEHPDIFWHLKVSVAKFNAAAKRRQSH</sequence>
<protein>
    <submittedName>
        <fullName evidence="1">Uncharacterized protein</fullName>
    </submittedName>
</protein>
<keyword evidence="2" id="KW-1185">Reference proteome</keyword>
<gene>
    <name evidence="1" type="ORF">SNE35_31940</name>
</gene>
<dbReference type="RefSeq" id="WP_320427119.1">
    <property type="nucleotide sequence ID" value="NZ_JAXCLA010000015.1"/>
</dbReference>
<evidence type="ECO:0000313" key="1">
    <source>
        <dbReference type="EMBL" id="MDY0749152.1"/>
    </source>
</evidence>
<dbReference type="Proteomes" id="UP001285263">
    <property type="component" value="Unassembled WGS sequence"/>
</dbReference>
<accession>A0ABU5DS57</accession>